<dbReference type="InterPro" id="IPR015943">
    <property type="entry name" value="WD40/YVTN_repeat-like_dom_sf"/>
</dbReference>
<dbReference type="SUPFAM" id="SSF50998">
    <property type="entry name" value="Quinoprotein alcohol dehydrogenase-like"/>
    <property type="match status" value="1"/>
</dbReference>
<evidence type="ECO:0000256" key="1">
    <source>
        <dbReference type="SAM" id="MobiDB-lite"/>
    </source>
</evidence>
<dbReference type="InterPro" id="IPR011047">
    <property type="entry name" value="Quinoprotein_ADH-like_sf"/>
</dbReference>
<dbReference type="PANTHER" id="PTHR44163">
    <property type="entry name" value="U3 SMALL NUCLEOLAR RNA-ASSOCIATED PROTEIN 4 HOMOLOG"/>
    <property type="match status" value="1"/>
</dbReference>
<gene>
    <name evidence="2" type="ORF">Naga_100067g20</name>
</gene>
<feature type="region of interest" description="Disordered" evidence="1">
    <location>
        <begin position="32"/>
        <end position="54"/>
    </location>
</feature>
<protein>
    <submittedName>
        <fullName evidence="2">Cirhin</fullName>
    </submittedName>
</protein>
<dbReference type="GO" id="GO:0000462">
    <property type="term" value="P:maturation of SSU-rRNA from tricistronic rRNA transcript (SSU-rRNA, 5.8S rRNA, LSU-rRNA)"/>
    <property type="evidence" value="ECO:0007669"/>
    <property type="project" value="InterPro"/>
</dbReference>
<dbReference type="Proteomes" id="UP000019335">
    <property type="component" value="Unassembled WGS sequence"/>
</dbReference>
<dbReference type="AlphaFoldDB" id="W7T5Z3"/>
<dbReference type="SUPFAM" id="SSF50969">
    <property type="entry name" value="YVTN repeat-like/Quinoprotein amine dehydrogenase"/>
    <property type="match status" value="1"/>
</dbReference>
<dbReference type="PANTHER" id="PTHR44163:SF1">
    <property type="entry name" value="U3 SMALL NUCLEOLAR RNA-ASSOCIATED PROTEIN 4 HOMOLOG"/>
    <property type="match status" value="1"/>
</dbReference>
<dbReference type="InterPro" id="IPR001680">
    <property type="entry name" value="WD40_rpt"/>
</dbReference>
<dbReference type="EMBL" id="AZIL01002193">
    <property type="protein sequence ID" value="EWM22410.1"/>
    <property type="molecule type" value="Genomic_DNA"/>
</dbReference>
<proteinExistence type="predicted"/>
<comment type="caution">
    <text evidence="2">The sequence shown here is derived from an EMBL/GenBank/DDBJ whole genome shotgun (WGS) entry which is preliminary data.</text>
</comment>
<feature type="region of interest" description="Disordered" evidence="1">
    <location>
        <begin position="750"/>
        <end position="831"/>
    </location>
</feature>
<evidence type="ECO:0000313" key="2">
    <source>
        <dbReference type="EMBL" id="EWM22410.1"/>
    </source>
</evidence>
<name>W7T5Z3_9STRA</name>
<organism evidence="2 3">
    <name type="scientific">Nannochloropsis gaditana</name>
    <dbReference type="NCBI Taxonomy" id="72520"/>
    <lineage>
        <taxon>Eukaryota</taxon>
        <taxon>Sar</taxon>
        <taxon>Stramenopiles</taxon>
        <taxon>Ochrophyta</taxon>
        <taxon>Eustigmatophyceae</taxon>
        <taxon>Eustigmatales</taxon>
        <taxon>Monodopsidaceae</taxon>
        <taxon>Nannochloropsis</taxon>
    </lineage>
</organism>
<reference evidence="2 3" key="1">
    <citation type="journal article" date="2014" name="Mol. Plant">
        <title>Chromosome Scale Genome Assembly and Transcriptome Profiling of Nannochloropsis gaditana in Nitrogen Depletion.</title>
        <authorList>
            <person name="Corteggiani Carpinelli E."/>
            <person name="Telatin A."/>
            <person name="Vitulo N."/>
            <person name="Forcato C."/>
            <person name="D'Angelo M."/>
            <person name="Schiavon R."/>
            <person name="Vezzi A."/>
            <person name="Giacometti G.M."/>
            <person name="Morosinotto T."/>
            <person name="Valle G."/>
        </authorList>
    </citation>
    <scope>NUCLEOTIDE SEQUENCE [LARGE SCALE GENOMIC DNA]</scope>
    <source>
        <strain evidence="2 3">B-31</strain>
    </source>
</reference>
<dbReference type="GO" id="GO:0032040">
    <property type="term" value="C:small-subunit processome"/>
    <property type="evidence" value="ECO:0007669"/>
    <property type="project" value="TreeGrafter"/>
</dbReference>
<dbReference type="GO" id="GO:0034455">
    <property type="term" value="C:t-UTP complex"/>
    <property type="evidence" value="ECO:0007669"/>
    <property type="project" value="TreeGrafter"/>
</dbReference>
<dbReference type="GO" id="GO:0003723">
    <property type="term" value="F:RNA binding"/>
    <property type="evidence" value="ECO:0007669"/>
    <property type="project" value="TreeGrafter"/>
</dbReference>
<dbReference type="Pfam" id="PF00400">
    <property type="entry name" value="WD40"/>
    <property type="match status" value="1"/>
</dbReference>
<dbReference type="InterPro" id="IPR046351">
    <property type="entry name" value="UTP4"/>
</dbReference>
<keyword evidence="3" id="KW-1185">Reference proteome</keyword>
<dbReference type="SMART" id="SM00320">
    <property type="entry name" value="WD40"/>
    <property type="match status" value="9"/>
</dbReference>
<dbReference type="InterPro" id="IPR011044">
    <property type="entry name" value="Quino_amine_DH_bsu"/>
</dbReference>
<dbReference type="GO" id="GO:0030686">
    <property type="term" value="C:90S preribosome"/>
    <property type="evidence" value="ECO:0007669"/>
    <property type="project" value="InterPro"/>
</dbReference>
<sequence length="884" mass="95473">MVSALHNPPETPDKKADGAIAAAVGAGGLSFHPAAGQEGTAGRAAMTPRGEEEDIEGRQLMAKRRDQHLLYIHRCRFLDWEPRAIVCMAACASGRMLAVARESGEVEIRLVDEKFRVAGVVPVPGGNGLIRSMTWSRQVSESQGRLFVGSLDTSVFEIDVPGLRVRRRQDSYGGPVWCLAADPHRDLLAVGCEDGSVKLFSTADQGFEFSRALPTVNSRILSMAWQAPPSPRDSPSLFVGAVDGTIRHLDARTGHSAYRMTVEAKNSAHPPLVWSLLALSDGTLVSGDSLGAVHFWDGAMGALKQSFWVHEADVLALAASAAGDTVFASGVDSKLVCLRRPSQAGAREPPGAPEDEAWVLAASNRAHSHDLRALAVVERSGGRGGEGRRSSLLVSGGVDTKLCTYSVASFAHNRPRYIAPYPYYPVASVASARGRRLLMMQHSRKLQLWGLGGFQEETALCLQHEPSPLLEIQAVKGQLIVSSSLSPDGRFLAYATTGTLRVLALEVGESEGGGAEVDRGGDGHARPRVLLRRNKLPALAGRGGEKDVKALCFSPDSRSLVVGTGGGRVLRAGLKGSLVEEAIRDTSLESEEEQGVVRLSCSQDGRLLAVGRWNGDVELYAVPASSSGEDTGSLSLTWRLPRLDSAPTALAFHPETDILVVACVSNRFYVFDAAGQRLTDWSQDMGHRLPRELLDRHDCIVGVCFNPDSPQAVVLYGFGFVCYVDLGRPPGQLVQILPASHPAALAQRASTRKRQHEWLPTRKQKKQRGEAEIAQVSSNKVIQAIEDNDMGGTHGRRRSRGDSLVQEAEERSLPPGSDVSEQLNGKMVKEDDGNDSWNFKMHLGYQGVVAVEALGPDELLLVEEPWIKIVSKLPDVLHRHRYGT</sequence>
<evidence type="ECO:0000313" key="3">
    <source>
        <dbReference type="Proteomes" id="UP000019335"/>
    </source>
</evidence>
<accession>W7T5Z3</accession>
<dbReference type="Gene3D" id="2.130.10.10">
    <property type="entry name" value="YVTN repeat-like/Quinoprotein amine dehydrogenase"/>
    <property type="match status" value="4"/>
</dbReference>
<dbReference type="OrthoDB" id="8883818at2759"/>